<dbReference type="PRINTS" id="PR00126">
    <property type="entry name" value="ATPASEGAMMA"/>
</dbReference>
<dbReference type="PANTHER" id="PTHR11693:SF22">
    <property type="entry name" value="ATP SYNTHASE SUBUNIT GAMMA, MITOCHONDRIAL"/>
    <property type="match status" value="1"/>
</dbReference>
<dbReference type="InterPro" id="IPR000131">
    <property type="entry name" value="ATP_synth_F1_gsu"/>
</dbReference>
<dbReference type="SUPFAM" id="SSF52943">
    <property type="entry name" value="ATP synthase (F1-ATPase), gamma subunit"/>
    <property type="match status" value="1"/>
</dbReference>
<comment type="caution">
    <text evidence="10">The sequence shown here is derived from an EMBL/GenBank/DDBJ whole genome shotgun (WGS) entry which is preliminary data.</text>
</comment>
<evidence type="ECO:0000256" key="8">
    <source>
        <dbReference type="ARBA" id="ARBA00023196"/>
    </source>
</evidence>
<dbReference type="GO" id="GO:0046933">
    <property type="term" value="F:proton-transporting ATP synthase activity, rotational mechanism"/>
    <property type="evidence" value="ECO:0007669"/>
    <property type="project" value="InterPro"/>
</dbReference>
<keyword evidence="9" id="KW-0066">ATP synthesis</keyword>
<keyword evidence="7" id="KW-0472">Membrane</keyword>
<dbReference type="FunFam" id="1.10.287.80:FF:000005">
    <property type="entry name" value="ATP synthase gamma chain"/>
    <property type="match status" value="1"/>
</dbReference>
<evidence type="ECO:0000256" key="7">
    <source>
        <dbReference type="ARBA" id="ARBA00023136"/>
    </source>
</evidence>
<evidence type="ECO:0000256" key="6">
    <source>
        <dbReference type="ARBA" id="ARBA00023065"/>
    </source>
</evidence>
<evidence type="ECO:0000256" key="2">
    <source>
        <dbReference type="ARBA" id="ARBA00007681"/>
    </source>
</evidence>
<keyword evidence="6" id="KW-0406">Ion transport</keyword>
<keyword evidence="3" id="KW-0813">Transport</keyword>
<dbReference type="PANTHER" id="PTHR11693">
    <property type="entry name" value="ATP SYNTHASE GAMMA CHAIN"/>
    <property type="match status" value="1"/>
</dbReference>
<evidence type="ECO:0000256" key="5">
    <source>
        <dbReference type="ARBA" id="ARBA00022781"/>
    </source>
</evidence>
<comment type="similarity">
    <text evidence="2">Belongs to the ATPase gamma chain family.</text>
</comment>
<dbReference type="Gene3D" id="1.10.287.80">
    <property type="entry name" value="ATP synthase, gamma subunit, helix hairpin domain"/>
    <property type="match status" value="2"/>
</dbReference>
<keyword evidence="8" id="KW-0139">CF(1)</keyword>
<evidence type="ECO:0000313" key="10">
    <source>
        <dbReference type="EMBL" id="EQD76459.1"/>
    </source>
</evidence>
<dbReference type="NCBIfam" id="TIGR01146">
    <property type="entry name" value="ATPsyn_F1gamma"/>
    <property type="match status" value="1"/>
</dbReference>
<name>T1D4M8_9ZZZZ</name>
<evidence type="ECO:0000256" key="1">
    <source>
        <dbReference type="ARBA" id="ARBA00004170"/>
    </source>
</evidence>
<dbReference type="Pfam" id="PF00231">
    <property type="entry name" value="ATP-synt"/>
    <property type="match status" value="1"/>
</dbReference>
<dbReference type="PROSITE" id="PS00153">
    <property type="entry name" value="ATPASE_GAMMA"/>
    <property type="match status" value="1"/>
</dbReference>
<evidence type="ECO:0000256" key="9">
    <source>
        <dbReference type="ARBA" id="ARBA00023310"/>
    </source>
</evidence>
<dbReference type="CDD" id="cd12151">
    <property type="entry name" value="F1-ATPase_gamma"/>
    <property type="match status" value="1"/>
</dbReference>
<evidence type="ECO:0000256" key="4">
    <source>
        <dbReference type="ARBA" id="ARBA00022475"/>
    </source>
</evidence>
<protein>
    <submittedName>
        <fullName evidence="10">F0F1 ATP synthase subunit gamma</fullName>
    </submittedName>
</protein>
<dbReference type="NCBIfam" id="NF004144">
    <property type="entry name" value="PRK05621.1-1"/>
    <property type="match status" value="1"/>
</dbReference>
<proteinExistence type="inferred from homology"/>
<gene>
    <name evidence="10" type="ORF">B1B_01681</name>
</gene>
<reference evidence="10" key="2">
    <citation type="journal article" date="2014" name="ISME J.">
        <title>Microbial stratification in low pH oxic and suboxic macroscopic growths along an acid mine drainage.</title>
        <authorList>
            <person name="Mendez-Garcia C."/>
            <person name="Mesa V."/>
            <person name="Sprenger R.R."/>
            <person name="Richter M."/>
            <person name="Diez M.S."/>
            <person name="Solano J."/>
            <person name="Bargiela R."/>
            <person name="Golyshina O.V."/>
            <person name="Manteca A."/>
            <person name="Ramos J.L."/>
            <person name="Gallego J.R."/>
            <person name="Llorente I."/>
            <person name="Martins Dos Santos V.A."/>
            <person name="Jensen O.N."/>
            <person name="Pelaez A.I."/>
            <person name="Sanchez J."/>
            <person name="Ferrer M."/>
        </authorList>
    </citation>
    <scope>NUCLEOTIDE SEQUENCE</scope>
</reference>
<dbReference type="AlphaFoldDB" id="T1D4M8"/>
<dbReference type="GO" id="GO:0045259">
    <property type="term" value="C:proton-transporting ATP synthase complex"/>
    <property type="evidence" value="ECO:0007669"/>
    <property type="project" value="UniProtKB-KW"/>
</dbReference>
<evidence type="ECO:0000256" key="3">
    <source>
        <dbReference type="ARBA" id="ARBA00022448"/>
    </source>
</evidence>
<reference evidence="10" key="1">
    <citation type="submission" date="2013-08" db="EMBL/GenBank/DDBJ databases">
        <authorList>
            <person name="Mendez C."/>
            <person name="Richter M."/>
            <person name="Ferrer M."/>
            <person name="Sanchez J."/>
        </authorList>
    </citation>
    <scope>NUCLEOTIDE SEQUENCE</scope>
</reference>
<dbReference type="HAMAP" id="MF_00815">
    <property type="entry name" value="ATP_synth_gamma_bact"/>
    <property type="match status" value="1"/>
</dbReference>
<dbReference type="Gene3D" id="3.40.1380.10">
    <property type="match status" value="1"/>
</dbReference>
<dbReference type="EMBL" id="AUZY01001054">
    <property type="protein sequence ID" value="EQD76459.1"/>
    <property type="molecule type" value="Genomic_DNA"/>
</dbReference>
<dbReference type="InterPro" id="IPR035968">
    <property type="entry name" value="ATP_synth_F1_ATPase_gsu"/>
</dbReference>
<sequence length="287" mass="32117">MSSTKEIRTQIRSVQSNQKITRAMEMVAASKVRRVQTRMQASRPYVDRMRRVIGHLAVAHPEFRHPFLLPREEVRGVGFLVIGTDRGLCGGLNINLLRAVWTETRALEKGGIATRFAALGQKSVTGLRRLNVQLVATTTHLGDRPGPEVIVGPLHALLEDYRVGRIDRLVLAYNYYLNTMIQRPTLATLLPLPEKKDPELFDHWDYLYEPDSVDLLDTVLMRFLEAESYQALLENIASEQAARMVAMRNASENAGTLIDTLKLAYNKARQASITQEIAEIVGGAAAV</sequence>
<organism evidence="10">
    <name type="scientific">mine drainage metagenome</name>
    <dbReference type="NCBI Taxonomy" id="410659"/>
    <lineage>
        <taxon>unclassified sequences</taxon>
        <taxon>metagenomes</taxon>
        <taxon>ecological metagenomes</taxon>
    </lineage>
</organism>
<keyword evidence="5" id="KW-0375">Hydrogen ion transport</keyword>
<comment type="subcellular location">
    <subcellularLocation>
        <location evidence="1">Membrane</location>
        <topology evidence="1">Peripheral membrane protein</topology>
    </subcellularLocation>
</comment>
<accession>T1D4M8</accession>
<dbReference type="InterPro" id="IPR023632">
    <property type="entry name" value="ATP_synth_F1_gsu_CS"/>
</dbReference>
<keyword evidence="4" id="KW-1003">Cell membrane</keyword>